<reference evidence="6" key="1">
    <citation type="journal article" date="2024" name="IScience">
        <title>Strigolactones Initiate the Formation of Haustorium-like Structures in Castilleja.</title>
        <authorList>
            <person name="Buerger M."/>
            <person name="Peterson D."/>
            <person name="Chory J."/>
        </authorList>
    </citation>
    <scope>NUCLEOTIDE SEQUENCE [LARGE SCALE GENOMIC DNA]</scope>
</reference>
<dbReference type="GO" id="GO:0016787">
    <property type="term" value="F:hydrolase activity"/>
    <property type="evidence" value="ECO:0007669"/>
    <property type="project" value="UniProtKB-KW"/>
</dbReference>
<dbReference type="AlphaFoldDB" id="A0ABD3E5A9"/>
<dbReference type="Gene3D" id="3.40.50.300">
    <property type="entry name" value="P-loop containing nucleotide triphosphate hydrolases"/>
    <property type="match status" value="1"/>
</dbReference>
<gene>
    <name evidence="5" type="ORF">CASFOL_006068</name>
</gene>
<evidence type="ECO:0000256" key="2">
    <source>
        <dbReference type="ARBA" id="ARBA00022801"/>
    </source>
</evidence>
<evidence type="ECO:0000313" key="6">
    <source>
        <dbReference type="Proteomes" id="UP001632038"/>
    </source>
</evidence>
<keyword evidence="3" id="KW-0347">Helicase</keyword>
<organism evidence="5 6">
    <name type="scientific">Castilleja foliolosa</name>
    <dbReference type="NCBI Taxonomy" id="1961234"/>
    <lineage>
        <taxon>Eukaryota</taxon>
        <taxon>Viridiplantae</taxon>
        <taxon>Streptophyta</taxon>
        <taxon>Embryophyta</taxon>
        <taxon>Tracheophyta</taxon>
        <taxon>Spermatophyta</taxon>
        <taxon>Magnoliopsida</taxon>
        <taxon>eudicotyledons</taxon>
        <taxon>Gunneridae</taxon>
        <taxon>Pentapetalae</taxon>
        <taxon>asterids</taxon>
        <taxon>lamiids</taxon>
        <taxon>Lamiales</taxon>
        <taxon>Orobanchaceae</taxon>
        <taxon>Pedicularideae</taxon>
        <taxon>Castillejinae</taxon>
        <taxon>Castilleja</taxon>
    </lineage>
</organism>
<dbReference type="SUPFAM" id="SSF52540">
    <property type="entry name" value="P-loop containing nucleoside triphosphate hydrolases"/>
    <property type="match status" value="1"/>
</dbReference>
<proteinExistence type="predicted"/>
<dbReference type="Proteomes" id="UP001632038">
    <property type="component" value="Unassembled WGS sequence"/>
</dbReference>
<dbReference type="EMBL" id="JAVIJP010000007">
    <property type="protein sequence ID" value="KAL3649665.1"/>
    <property type="molecule type" value="Genomic_DNA"/>
</dbReference>
<dbReference type="PANTHER" id="PTHR47960">
    <property type="entry name" value="DEAD-BOX ATP-DEPENDENT RNA HELICASE 50"/>
    <property type="match status" value="1"/>
</dbReference>
<keyword evidence="6" id="KW-1185">Reference proteome</keyword>
<evidence type="ECO:0000256" key="4">
    <source>
        <dbReference type="ARBA" id="ARBA00022840"/>
    </source>
</evidence>
<dbReference type="InterPro" id="IPR027417">
    <property type="entry name" value="P-loop_NTPase"/>
</dbReference>
<dbReference type="GO" id="GO:0005524">
    <property type="term" value="F:ATP binding"/>
    <property type="evidence" value="ECO:0007669"/>
    <property type="project" value="UniProtKB-KW"/>
</dbReference>
<dbReference type="GO" id="GO:0004386">
    <property type="term" value="F:helicase activity"/>
    <property type="evidence" value="ECO:0007669"/>
    <property type="project" value="UniProtKB-KW"/>
</dbReference>
<sequence>MDKKAGCRLTRWEDNSRSDIQAKQVMKCSNGKSIFLVKSISLMGPEIAINVKKLMWQFIKWDGSNDSWEEHVPERNTGCPSKFLIMCLNTIQDALQQNGADWDRPLFANDWGLEFWNCYVNGNDVLDNNGADSTIEKIAWVTSTAADTISMKEKEGRSFDGPFLLYLVQSQDRSYKVGQVCKFLEVVGIQTLSLHSDALIDHQIHSLKSHEPEFLISTPERLLELLSVKAVDISDVSLMVVDGLEAPFKGSVYLDSIKSIRQFVSGNPQVVVFCDCK</sequence>
<evidence type="ECO:0000313" key="5">
    <source>
        <dbReference type="EMBL" id="KAL3649665.1"/>
    </source>
</evidence>
<accession>A0ABD3E5A9</accession>
<keyword evidence="2" id="KW-0378">Hydrolase</keyword>
<name>A0ABD3E5A9_9LAMI</name>
<comment type="caution">
    <text evidence="5">The sequence shown here is derived from an EMBL/GenBank/DDBJ whole genome shotgun (WGS) entry which is preliminary data.</text>
</comment>
<keyword evidence="4" id="KW-0067">ATP-binding</keyword>
<keyword evidence="1" id="KW-0547">Nucleotide-binding</keyword>
<protein>
    <submittedName>
        <fullName evidence="5">Uncharacterized protein</fullName>
    </submittedName>
</protein>
<evidence type="ECO:0000256" key="1">
    <source>
        <dbReference type="ARBA" id="ARBA00022741"/>
    </source>
</evidence>
<evidence type="ECO:0000256" key="3">
    <source>
        <dbReference type="ARBA" id="ARBA00022806"/>
    </source>
</evidence>